<dbReference type="Proteomes" id="UP001515480">
    <property type="component" value="Unassembled WGS sequence"/>
</dbReference>
<dbReference type="InterPro" id="IPR050602">
    <property type="entry name" value="Malonyl-ACP_OMT"/>
</dbReference>
<dbReference type="GO" id="GO:0032259">
    <property type="term" value="P:methylation"/>
    <property type="evidence" value="ECO:0007669"/>
    <property type="project" value="UniProtKB-KW"/>
</dbReference>
<dbReference type="PANTHER" id="PTHR13090:SF1">
    <property type="entry name" value="ARGININE-HYDROXYLASE NDUFAF5, MITOCHONDRIAL"/>
    <property type="match status" value="1"/>
</dbReference>
<dbReference type="Gene3D" id="3.40.50.150">
    <property type="entry name" value="Vaccinia Virus protein VP39"/>
    <property type="match status" value="1"/>
</dbReference>
<keyword evidence="2" id="KW-0808">Transferase</keyword>
<evidence type="ECO:0000259" key="4">
    <source>
        <dbReference type="Pfam" id="PF08241"/>
    </source>
</evidence>
<dbReference type="Pfam" id="PF08241">
    <property type="entry name" value="Methyltransf_11"/>
    <property type="match status" value="1"/>
</dbReference>
<evidence type="ECO:0000313" key="6">
    <source>
        <dbReference type="Proteomes" id="UP001515480"/>
    </source>
</evidence>
<gene>
    <name evidence="5" type="ORF">AB1Y20_008775</name>
</gene>
<keyword evidence="1" id="KW-0489">Methyltransferase</keyword>
<feature type="region of interest" description="Disordered" evidence="3">
    <location>
        <begin position="289"/>
        <end position="323"/>
    </location>
</feature>
<evidence type="ECO:0000256" key="1">
    <source>
        <dbReference type="ARBA" id="ARBA00022603"/>
    </source>
</evidence>
<keyword evidence="6" id="KW-1185">Reference proteome</keyword>
<evidence type="ECO:0000256" key="3">
    <source>
        <dbReference type="SAM" id="MobiDB-lite"/>
    </source>
</evidence>
<dbReference type="CDD" id="cd02440">
    <property type="entry name" value="AdoMet_MTases"/>
    <property type="match status" value="1"/>
</dbReference>
<protein>
    <recommendedName>
        <fullName evidence="4">Methyltransferase type 11 domain-containing protein</fullName>
    </recommendedName>
</protein>
<dbReference type="GO" id="GO:0032981">
    <property type="term" value="P:mitochondrial respiratory chain complex I assembly"/>
    <property type="evidence" value="ECO:0007669"/>
    <property type="project" value="TreeGrafter"/>
</dbReference>
<dbReference type="PANTHER" id="PTHR13090">
    <property type="entry name" value="ARGININE-HYDROXYLASE NDUFAF5, MITOCHONDRIAL"/>
    <property type="match status" value="1"/>
</dbReference>
<dbReference type="InterPro" id="IPR013216">
    <property type="entry name" value="Methyltransf_11"/>
</dbReference>
<evidence type="ECO:0000256" key="2">
    <source>
        <dbReference type="ARBA" id="ARBA00022679"/>
    </source>
</evidence>
<dbReference type="SUPFAM" id="SSF53335">
    <property type="entry name" value="S-adenosyl-L-methionine-dependent methyltransferases"/>
    <property type="match status" value="1"/>
</dbReference>
<comment type="caution">
    <text evidence="5">The sequence shown here is derived from an EMBL/GenBank/DDBJ whole genome shotgun (WGS) entry which is preliminary data.</text>
</comment>
<name>A0AB34ISH2_PRYPA</name>
<reference evidence="5 6" key="1">
    <citation type="journal article" date="2024" name="Science">
        <title>Giant polyketide synthase enzymes in the biosynthesis of giant marine polyether toxins.</title>
        <authorList>
            <person name="Fallon T.R."/>
            <person name="Shende V.V."/>
            <person name="Wierzbicki I.H."/>
            <person name="Pendleton A.L."/>
            <person name="Watervoot N.F."/>
            <person name="Auber R.P."/>
            <person name="Gonzalez D.J."/>
            <person name="Wisecaver J.H."/>
            <person name="Moore B.S."/>
        </authorList>
    </citation>
    <scope>NUCLEOTIDE SEQUENCE [LARGE SCALE GENOMIC DNA]</scope>
    <source>
        <strain evidence="5 6">12B1</strain>
    </source>
</reference>
<feature type="domain" description="Methyltransferase type 11" evidence="4">
    <location>
        <begin position="71"/>
        <end position="163"/>
    </location>
</feature>
<sequence>MACRRASLQRAPRRALSIHVFDRALKRQHRERAALDPEAPRYAYLRDEVAHRLIDRLDDVSSAYSFPLAADVGAGTGHVRRALAGRGVRHLTEYDLSPAMLAAASASAAEFAVEQSPLDEESSALPREAYDLVTSSMALHWVNDLPAALTALRRALKPDGFFLGAMLGGDTLCEMRSAFVLADLERRGGVAQHMSPLCSVADAGALVQAAGFALPTVDTEVITIHYPDAWTLWHHLRAMGESHATRMRERSDRDTLLAAAAIYRELYGDEEGNIPATFQVIYMAGWSPHESQQKPLPRGSGAVSLKDLELPGGIQLPPDKPDA</sequence>
<organism evidence="5 6">
    <name type="scientific">Prymnesium parvum</name>
    <name type="common">Toxic golden alga</name>
    <dbReference type="NCBI Taxonomy" id="97485"/>
    <lineage>
        <taxon>Eukaryota</taxon>
        <taxon>Haptista</taxon>
        <taxon>Haptophyta</taxon>
        <taxon>Prymnesiophyceae</taxon>
        <taxon>Prymnesiales</taxon>
        <taxon>Prymnesiaceae</taxon>
        <taxon>Prymnesium</taxon>
    </lineage>
</organism>
<dbReference type="EMBL" id="JBGBPQ010000019">
    <property type="protein sequence ID" value="KAL1505012.1"/>
    <property type="molecule type" value="Genomic_DNA"/>
</dbReference>
<dbReference type="AlphaFoldDB" id="A0AB34ISH2"/>
<dbReference type="GO" id="GO:0005739">
    <property type="term" value="C:mitochondrion"/>
    <property type="evidence" value="ECO:0007669"/>
    <property type="project" value="TreeGrafter"/>
</dbReference>
<dbReference type="GO" id="GO:0008757">
    <property type="term" value="F:S-adenosylmethionine-dependent methyltransferase activity"/>
    <property type="evidence" value="ECO:0007669"/>
    <property type="project" value="InterPro"/>
</dbReference>
<accession>A0AB34ISH2</accession>
<dbReference type="InterPro" id="IPR029063">
    <property type="entry name" value="SAM-dependent_MTases_sf"/>
</dbReference>
<evidence type="ECO:0000313" key="5">
    <source>
        <dbReference type="EMBL" id="KAL1505012.1"/>
    </source>
</evidence>
<proteinExistence type="predicted"/>